<reference evidence="1 2" key="1">
    <citation type="journal article" date="2020" name="G3 (Bethesda)">
        <title>CeMbio - The Caenorhabditis elegans Microbiome Resource.</title>
        <authorList>
            <person name="Dirksen P."/>
            <person name="Assie A."/>
            <person name="Zimmermann J."/>
            <person name="Zhang F."/>
            <person name="Tietje A.M."/>
            <person name="Marsh S.A."/>
            <person name="Felix M.A."/>
            <person name="Shapira M."/>
            <person name="Kaleta C."/>
            <person name="Schulenburg H."/>
            <person name="Samuel B."/>
        </authorList>
    </citation>
    <scope>NUCLEOTIDE SEQUENCE [LARGE SCALE GENOMIC DNA]</scope>
    <source>
        <strain evidence="1 2">BIGb0170</strain>
    </source>
</reference>
<evidence type="ECO:0000313" key="1">
    <source>
        <dbReference type="EMBL" id="QMV68765.1"/>
    </source>
</evidence>
<dbReference type="PROSITE" id="PS51257">
    <property type="entry name" value="PROKAR_LIPOPROTEIN"/>
    <property type="match status" value="1"/>
</dbReference>
<accession>A0A7G5E440</accession>
<organism evidence="1 2">
    <name type="scientific">Sphingobacterium paramultivorum</name>
    <dbReference type="NCBI Taxonomy" id="2886510"/>
    <lineage>
        <taxon>Bacteria</taxon>
        <taxon>Pseudomonadati</taxon>
        <taxon>Bacteroidota</taxon>
        <taxon>Sphingobacteriia</taxon>
        <taxon>Sphingobacteriales</taxon>
        <taxon>Sphingobacteriaceae</taxon>
        <taxon>Sphingobacterium</taxon>
    </lineage>
</organism>
<evidence type="ECO:0000313" key="2">
    <source>
        <dbReference type="Proteomes" id="UP000515450"/>
    </source>
</evidence>
<proteinExistence type="predicted"/>
<gene>
    <name evidence="1" type="ORF">HS960_14365</name>
</gene>
<name>A0A7G5E440_9SPHI</name>
<dbReference type="AlphaFoldDB" id="A0A7G5E440"/>
<sequence>MKRLIFLATPFLLLVACVKPSNEEKAKALIKEYILKYANDPKSYEAIEFGSLDSLQSIDMIGTGAEYFNLQNEFSKSTDMEERKRIMIRQRKILKDRQGFQMIHRYRASNAFGAKVLSDNIFYFNAGMDSVLVVRKPGE</sequence>
<dbReference type="EMBL" id="CP058555">
    <property type="protein sequence ID" value="QMV68765.1"/>
    <property type="molecule type" value="Genomic_DNA"/>
</dbReference>
<dbReference type="RefSeq" id="WP_182329716.1">
    <property type="nucleotide sequence ID" value="NZ_CP058555.1"/>
</dbReference>
<protein>
    <submittedName>
        <fullName evidence="1">Uncharacterized protein</fullName>
    </submittedName>
</protein>
<dbReference type="Proteomes" id="UP000515450">
    <property type="component" value="Chromosome"/>
</dbReference>
<keyword evidence="2" id="KW-1185">Reference proteome</keyword>